<keyword evidence="6" id="KW-1133">Transmembrane helix</keyword>
<dbReference type="PRINTS" id="PR00260">
    <property type="entry name" value="CHEMTRNSDUCR"/>
</dbReference>
<evidence type="ECO:0000256" key="6">
    <source>
        <dbReference type="SAM" id="Phobius"/>
    </source>
</evidence>
<dbReference type="InterPro" id="IPR003660">
    <property type="entry name" value="HAMP_dom"/>
</dbReference>
<dbReference type="CDD" id="cd00130">
    <property type="entry name" value="PAS"/>
    <property type="match status" value="1"/>
</dbReference>
<evidence type="ECO:0000256" key="5">
    <source>
        <dbReference type="SAM" id="Coils"/>
    </source>
</evidence>
<dbReference type="Pfam" id="PF00015">
    <property type="entry name" value="MCPsignal"/>
    <property type="match status" value="1"/>
</dbReference>
<dbReference type="Pfam" id="PF08447">
    <property type="entry name" value="PAS_3"/>
    <property type="match status" value="1"/>
</dbReference>
<dbReference type="Proteomes" id="UP000779070">
    <property type="component" value="Unassembled WGS sequence"/>
</dbReference>
<dbReference type="NCBIfam" id="TIGR00229">
    <property type="entry name" value="sensory_box"/>
    <property type="match status" value="1"/>
</dbReference>
<keyword evidence="5" id="KW-0175">Coiled coil</keyword>
<dbReference type="SMART" id="SM00091">
    <property type="entry name" value="PAS"/>
    <property type="match status" value="1"/>
</dbReference>
<dbReference type="InterPro" id="IPR004090">
    <property type="entry name" value="Chemotax_Me-accpt_rcpt"/>
</dbReference>
<keyword evidence="6" id="KW-0472">Membrane</keyword>
<dbReference type="Gene3D" id="1.20.120.30">
    <property type="entry name" value="Aspartate receptor, ligand-binding domain"/>
    <property type="match status" value="1"/>
</dbReference>
<dbReference type="Gene3D" id="1.10.287.950">
    <property type="entry name" value="Methyl-accepting chemotaxis protein"/>
    <property type="match status" value="1"/>
</dbReference>
<evidence type="ECO:0000259" key="8">
    <source>
        <dbReference type="PROSITE" id="PS50112"/>
    </source>
</evidence>
<dbReference type="SMART" id="SM00283">
    <property type="entry name" value="MA"/>
    <property type="match status" value="1"/>
</dbReference>
<feature type="transmembrane region" description="Helical" evidence="6">
    <location>
        <begin position="182"/>
        <end position="200"/>
    </location>
</feature>
<keyword evidence="11" id="KW-1185">Reference proteome</keyword>
<evidence type="ECO:0000256" key="3">
    <source>
        <dbReference type="ARBA" id="ARBA00029447"/>
    </source>
</evidence>
<dbReference type="InterPro" id="IPR013655">
    <property type="entry name" value="PAS_fold_3"/>
</dbReference>
<dbReference type="CDD" id="cd11386">
    <property type="entry name" value="MCP_signal"/>
    <property type="match status" value="1"/>
</dbReference>
<feature type="coiled-coil region" evidence="5">
    <location>
        <begin position="505"/>
        <end position="532"/>
    </location>
</feature>
<reference evidence="10 11" key="1">
    <citation type="submission" date="2021-02" db="EMBL/GenBank/DDBJ databases">
        <title>Draft Genome Sequences of 5 Vibrio neptunius Strains Isolated From of Bivalve Hatcheries.</title>
        <authorList>
            <person name="Galvis F."/>
            <person name="Barja J.L."/>
            <person name="Lemos M.L."/>
            <person name="Balado M."/>
        </authorList>
    </citation>
    <scope>NUCLEOTIDE SEQUENCE [LARGE SCALE GENOMIC DNA]</scope>
    <source>
        <strain evidence="10 11">PP-145.98</strain>
    </source>
</reference>
<dbReference type="RefSeq" id="WP_206369368.1">
    <property type="nucleotide sequence ID" value="NZ_CAWPTM010000123.1"/>
</dbReference>
<keyword evidence="6" id="KW-0812">Transmembrane</keyword>
<keyword evidence="2 4" id="KW-0807">Transducer</keyword>
<dbReference type="InterPro" id="IPR004089">
    <property type="entry name" value="MCPsignal_dom"/>
</dbReference>
<sequence length="655" mass="72618">MKDNGPVTQREVFFDDRNDLVSVTDIQGKIKFVNDDFVSISGFSREELTGKDHNIVRHPDMPPAAFKSLWNTVRAGKIWRGIVKNRCKNGDHYWVDAFVSPIMKNGKLIGIQSVRSQPSKQQVADAEALYKKMRSNASLDLPGPTLLERVTFNQFFLLTHLIMMLGGAIFAGQSFFSDQLTNALAAVILTVIAGLNWFVIRQRILTSVKETEALIKKMSQGDLSTKINLSRQDEIGSLNQSVKMLQARYKAILSQVVGASQKVVEDSDKVSSDSFHMQQMMASQSSHTSQIASAMTQMAATVQQVTENTIQTSHTALETQKNVQAGDELIEQGLEKLSNFLVELDATITQIAHVSEQSQSIGQVTKTISEIAEQTNLLALNAAIEAARAGEQGRGFAVVADEVRSLAQRTQTATEDINSMLESLQKGVQASSTRISENNTLAQNAYEGVSKARETFSEIIHQVSHVNDMSTQIAAASEEQSTVVQDMNKSVEVISEKSVDTEESALHLQNKAKALSQQALELREQLADFKLSSVKRIDFTDIKNAHLAWKTKVRSYLNGDHQALDKKVACDHHFCALGKWYYGEGKSLYGTEATFKALEPPHAKLHGVIKDVLELIDQGQHEDANRAFEQIEPISKEVVRKISDLERAINQKMSR</sequence>
<dbReference type="PROSITE" id="PS50111">
    <property type="entry name" value="CHEMOTAXIS_TRANSDUC_2"/>
    <property type="match status" value="1"/>
</dbReference>
<dbReference type="PANTHER" id="PTHR32089:SF120">
    <property type="entry name" value="METHYL-ACCEPTING CHEMOTAXIS PROTEIN TLPQ"/>
    <property type="match status" value="1"/>
</dbReference>
<dbReference type="InterPro" id="IPR035965">
    <property type="entry name" value="PAS-like_dom_sf"/>
</dbReference>
<evidence type="ECO:0000259" key="9">
    <source>
        <dbReference type="PROSITE" id="PS50885"/>
    </source>
</evidence>
<feature type="transmembrane region" description="Helical" evidence="6">
    <location>
        <begin position="155"/>
        <end position="176"/>
    </location>
</feature>
<gene>
    <name evidence="10" type="ORF">JYA62_07095</name>
</gene>
<organism evidence="10 11">
    <name type="scientific">Vibrio neptunius</name>
    <dbReference type="NCBI Taxonomy" id="170651"/>
    <lineage>
        <taxon>Bacteria</taxon>
        <taxon>Pseudomonadati</taxon>
        <taxon>Pseudomonadota</taxon>
        <taxon>Gammaproteobacteria</taxon>
        <taxon>Vibrionales</taxon>
        <taxon>Vibrionaceae</taxon>
        <taxon>Vibrio</taxon>
    </lineage>
</organism>
<dbReference type="SUPFAM" id="SSF55785">
    <property type="entry name" value="PYP-like sensor domain (PAS domain)"/>
    <property type="match status" value="1"/>
</dbReference>
<accession>A0ABS3A320</accession>
<proteinExistence type="inferred from homology"/>
<evidence type="ECO:0000259" key="7">
    <source>
        <dbReference type="PROSITE" id="PS50111"/>
    </source>
</evidence>
<name>A0ABS3A320_9VIBR</name>
<evidence type="ECO:0000256" key="2">
    <source>
        <dbReference type="ARBA" id="ARBA00023224"/>
    </source>
</evidence>
<dbReference type="EMBL" id="JAFHLB010000006">
    <property type="protein sequence ID" value="MBN3577439.1"/>
    <property type="molecule type" value="Genomic_DNA"/>
</dbReference>
<comment type="similarity">
    <text evidence="3">Belongs to the methyl-accepting chemotaxis (MCP) protein family.</text>
</comment>
<dbReference type="PROSITE" id="PS50112">
    <property type="entry name" value="PAS"/>
    <property type="match status" value="1"/>
</dbReference>
<evidence type="ECO:0000313" key="11">
    <source>
        <dbReference type="Proteomes" id="UP000779070"/>
    </source>
</evidence>
<comment type="subcellular location">
    <subcellularLocation>
        <location evidence="1">Membrane</location>
    </subcellularLocation>
</comment>
<protein>
    <submittedName>
        <fullName evidence="10">PAS domain-containing protein</fullName>
    </submittedName>
</protein>
<evidence type="ECO:0000256" key="1">
    <source>
        <dbReference type="ARBA" id="ARBA00004370"/>
    </source>
</evidence>
<comment type="caution">
    <text evidence="10">The sequence shown here is derived from an EMBL/GenBank/DDBJ whole genome shotgun (WGS) entry which is preliminary data.</text>
</comment>
<dbReference type="InterPro" id="IPR025991">
    <property type="entry name" value="Chemoreceptor_zinc-bind_dom"/>
</dbReference>
<dbReference type="SMART" id="SM00304">
    <property type="entry name" value="HAMP"/>
    <property type="match status" value="1"/>
</dbReference>
<evidence type="ECO:0000256" key="4">
    <source>
        <dbReference type="PROSITE-ProRule" id="PRU00284"/>
    </source>
</evidence>
<dbReference type="CDD" id="cd06225">
    <property type="entry name" value="HAMP"/>
    <property type="match status" value="1"/>
</dbReference>
<dbReference type="PROSITE" id="PS50885">
    <property type="entry name" value="HAMP"/>
    <property type="match status" value="1"/>
</dbReference>
<feature type="domain" description="PAS" evidence="8">
    <location>
        <begin position="14"/>
        <end position="76"/>
    </location>
</feature>
<dbReference type="PANTHER" id="PTHR32089">
    <property type="entry name" value="METHYL-ACCEPTING CHEMOTAXIS PROTEIN MCPB"/>
    <property type="match status" value="1"/>
</dbReference>
<dbReference type="Pfam" id="PF13682">
    <property type="entry name" value="CZB"/>
    <property type="match status" value="1"/>
</dbReference>
<dbReference type="Gene3D" id="3.30.450.20">
    <property type="entry name" value="PAS domain"/>
    <property type="match status" value="1"/>
</dbReference>
<feature type="domain" description="Methyl-accepting transducer" evidence="7">
    <location>
        <begin position="259"/>
        <end position="495"/>
    </location>
</feature>
<dbReference type="InterPro" id="IPR000014">
    <property type="entry name" value="PAS"/>
</dbReference>
<feature type="domain" description="HAMP" evidence="9">
    <location>
        <begin position="202"/>
        <end position="254"/>
    </location>
</feature>
<evidence type="ECO:0000313" key="10">
    <source>
        <dbReference type="EMBL" id="MBN3577439.1"/>
    </source>
</evidence>
<dbReference type="SUPFAM" id="SSF58104">
    <property type="entry name" value="Methyl-accepting chemotaxis protein (MCP) signaling domain"/>
    <property type="match status" value="1"/>
</dbReference>
<dbReference type="Pfam" id="PF00672">
    <property type="entry name" value="HAMP"/>
    <property type="match status" value="1"/>
</dbReference>